<dbReference type="EMBL" id="WIGM01000121">
    <property type="protein sequence ID" value="KAF6838864.1"/>
    <property type="molecule type" value="Genomic_DNA"/>
</dbReference>
<reference evidence="1" key="1">
    <citation type="journal article" date="2020" name="Phytopathology">
        <title>Genome Sequence Resources of Colletotrichum truncatum, C. plurivorum, C. musicola, and C. sojae: Four Species Pathogenic to Soybean (Glycine max).</title>
        <authorList>
            <person name="Rogerio F."/>
            <person name="Boufleur T.R."/>
            <person name="Ciampi-Guillardi M."/>
            <person name="Sukno S.A."/>
            <person name="Thon M.R."/>
            <person name="Massola Junior N.S."/>
            <person name="Baroncelli R."/>
        </authorList>
    </citation>
    <scope>NUCLEOTIDE SEQUENCE</scope>
    <source>
        <strain evidence="1">LFN0074</strain>
    </source>
</reference>
<evidence type="ECO:0000313" key="1">
    <source>
        <dbReference type="EMBL" id="KAF6838864.1"/>
    </source>
</evidence>
<sequence length="265" mass="30010">MSDALPPASLPAFSTRIHSTPVARRILWKLQGPLSDSVFVLQDQQREPYFVALDAAGNPGPALHPVAQSSLTEPEIGSITVHVDVLRQWQEDWLETHERHADPGDKDCVFGKLPDKELYELLGSESSGDDEDDEDGETELLRCCNTDRPKKAQPLVVNASDTYVTVHDYLSALHPWLMGLREDIVRADNVFGDKTPDDYRNLVVDFTLPDSLRIVDETRFLRQVGVIQTPEPVDKDLEDFLRAVCRPGEPEQPNYQYMYFPEQPR</sequence>
<keyword evidence="2" id="KW-1185">Reference proteome</keyword>
<dbReference type="AlphaFoldDB" id="A0A8H6NMH4"/>
<name>A0A8H6NMH4_9PEZI</name>
<evidence type="ECO:0000313" key="2">
    <source>
        <dbReference type="Proteomes" id="UP000639643"/>
    </source>
</evidence>
<protein>
    <submittedName>
        <fullName evidence="1">Uncharacterized protein</fullName>
    </submittedName>
</protein>
<gene>
    <name evidence="1" type="ORF">CMUS01_04470</name>
</gene>
<dbReference type="OrthoDB" id="4841071at2759"/>
<accession>A0A8H6NMH4</accession>
<dbReference type="Proteomes" id="UP000639643">
    <property type="component" value="Unassembled WGS sequence"/>
</dbReference>
<proteinExistence type="predicted"/>
<comment type="caution">
    <text evidence="1">The sequence shown here is derived from an EMBL/GenBank/DDBJ whole genome shotgun (WGS) entry which is preliminary data.</text>
</comment>
<organism evidence="1 2">
    <name type="scientific">Colletotrichum musicola</name>
    <dbReference type="NCBI Taxonomy" id="2175873"/>
    <lineage>
        <taxon>Eukaryota</taxon>
        <taxon>Fungi</taxon>
        <taxon>Dikarya</taxon>
        <taxon>Ascomycota</taxon>
        <taxon>Pezizomycotina</taxon>
        <taxon>Sordariomycetes</taxon>
        <taxon>Hypocreomycetidae</taxon>
        <taxon>Glomerellales</taxon>
        <taxon>Glomerellaceae</taxon>
        <taxon>Colletotrichum</taxon>
        <taxon>Colletotrichum orchidearum species complex</taxon>
    </lineage>
</organism>